<gene>
    <name evidence="2" type="ORF">KCTCHS21_06240</name>
</gene>
<sequence length="248" mass="28141">MYSHSRTNKQKKQIDRPENESCLMLILKFFGSIGVAGIVCYLLISIDGVIEAMQVKAFAHSGSLLFVLSAGTLTRFLILFFSLLAIVILFLAFRSANSRKTRVLFGSSILAVLAGVFLYFFLSFDHYYDVTKDTIFYKKGITTKEKSYSIEDVSSVQVSYHYRPSSKGRGTVLIDYMVTMRNWERFNAFNASQFSQNIVEFDKLLTSKGIPITRDPPGDSYLSILCDYEEGKSCPVWIDYIYGLSKPE</sequence>
<dbReference type="Proteomes" id="UP000289856">
    <property type="component" value="Chromosome"/>
</dbReference>
<feature type="transmembrane region" description="Helical" evidence="1">
    <location>
        <begin position="64"/>
        <end position="91"/>
    </location>
</feature>
<dbReference type="AlphaFoldDB" id="A0A3T1CZN7"/>
<evidence type="ECO:0000313" key="3">
    <source>
        <dbReference type="Proteomes" id="UP000289856"/>
    </source>
</evidence>
<evidence type="ECO:0000256" key="1">
    <source>
        <dbReference type="SAM" id="Phobius"/>
    </source>
</evidence>
<organism evidence="2 3">
    <name type="scientific">Cohnella abietis</name>
    <dbReference type="NCBI Taxonomy" id="2507935"/>
    <lineage>
        <taxon>Bacteria</taxon>
        <taxon>Bacillati</taxon>
        <taxon>Bacillota</taxon>
        <taxon>Bacilli</taxon>
        <taxon>Bacillales</taxon>
        <taxon>Paenibacillaceae</taxon>
        <taxon>Cohnella</taxon>
    </lineage>
</organism>
<keyword evidence="1" id="KW-1133">Transmembrane helix</keyword>
<dbReference type="KEGG" id="cohn:KCTCHS21_06240"/>
<evidence type="ECO:0000313" key="2">
    <source>
        <dbReference type="EMBL" id="BBI31225.1"/>
    </source>
</evidence>
<accession>A0A3T1CZN7</accession>
<protein>
    <submittedName>
        <fullName evidence="2">Uncharacterized protein</fullName>
    </submittedName>
</protein>
<name>A0A3T1CZN7_9BACL</name>
<dbReference type="RefSeq" id="WP_130605081.1">
    <property type="nucleotide sequence ID" value="NZ_AP019400.1"/>
</dbReference>
<keyword evidence="1" id="KW-0812">Transmembrane</keyword>
<dbReference type="EMBL" id="AP019400">
    <property type="protein sequence ID" value="BBI31225.1"/>
    <property type="molecule type" value="Genomic_DNA"/>
</dbReference>
<feature type="transmembrane region" description="Helical" evidence="1">
    <location>
        <begin position="103"/>
        <end position="122"/>
    </location>
</feature>
<keyword evidence="3" id="KW-1185">Reference proteome</keyword>
<keyword evidence="1" id="KW-0472">Membrane</keyword>
<proteinExistence type="predicted"/>
<reference evidence="2 3" key="1">
    <citation type="submission" date="2019-01" db="EMBL/GenBank/DDBJ databases">
        <title>Complete genome sequence of Cohnella hallensis HS21 isolated from Korean fir (Abies koreana) rhizospheric soil.</title>
        <authorList>
            <person name="Jiang L."/>
            <person name="Kang S.W."/>
            <person name="Kim S."/>
            <person name="Jung J."/>
            <person name="Kim C.Y."/>
            <person name="Kim D.H."/>
            <person name="Kim S.W."/>
            <person name="Lee J."/>
        </authorList>
    </citation>
    <scope>NUCLEOTIDE SEQUENCE [LARGE SCALE GENOMIC DNA]</scope>
    <source>
        <strain evidence="2 3">HS21</strain>
    </source>
</reference>
<feature type="transmembrane region" description="Helical" evidence="1">
    <location>
        <begin position="21"/>
        <end position="44"/>
    </location>
</feature>